<feature type="transmembrane region" description="Helical" evidence="1">
    <location>
        <begin position="117"/>
        <end position="142"/>
    </location>
</feature>
<reference evidence="2 3" key="1">
    <citation type="submission" date="2013-03" db="EMBL/GenBank/DDBJ databases">
        <title>Reference genome for the Human Microbiome Project.</title>
        <authorList>
            <person name="Aqrawi P."/>
            <person name="Ayvaz T."/>
            <person name="Bess C."/>
            <person name="Blankenburg K."/>
            <person name="Coyle M."/>
            <person name="Deng J."/>
            <person name="Forbes L."/>
            <person name="Fowler G."/>
            <person name="Francisco L."/>
            <person name="Fu Q."/>
            <person name="Gibbs R."/>
            <person name="Gross S."/>
            <person name="Gubbala S."/>
            <person name="Hale W."/>
            <person name="Hemphill L."/>
            <person name="Highlander S."/>
            <person name="Hirani K."/>
            <person name="Jackson L."/>
            <person name="Jakkamsetti A."/>
            <person name="Javaid M."/>
            <person name="Jayaseelan J.C."/>
            <person name="Jiang H."/>
            <person name="Joshi V."/>
            <person name="Korchina V."/>
            <person name="Kovar C."/>
            <person name="Lara F."/>
            <person name="Lee S."/>
            <person name="Liu Y."/>
            <person name="Mata R."/>
            <person name="Mathew T."/>
            <person name="Munidasa M."/>
            <person name="Muzny D."/>
            <person name="Nazareth L."/>
            <person name="Ngo R."/>
            <person name="Nguyen L."/>
            <person name="Nguyen N."/>
            <person name="Okwuonu G."/>
            <person name="Ongeri F."/>
            <person name="Palculict T."/>
            <person name="Patil S."/>
            <person name="Petrosino J."/>
            <person name="Pham C."/>
            <person name="Pham P."/>
            <person name="Pu L.-L."/>
            <person name="Qin X."/>
            <person name="Qu J."/>
            <person name="Reid J."/>
            <person name="Ross M."/>
            <person name="Ruth R."/>
            <person name="Saada N."/>
            <person name="San Lucas F."/>
            <person name="Santibanez J."/>
            <person name="Shang Y."/>
            <person name="Simmons D."/>
            <person name="Song X.-Z."/>
            <person name="Tang L.-Y."/>
            <person name="Thornton R."/>
            <person name="Warren J."/>
            <person name="Weissenberger G."/>
            <person name="Wilczek-Boney K."/>
            <person name="Worley K."/>
            <person name="Youmans B."/>
            <person name="Zhang J."/>
            <person name="Zhang L."/>
            <person name="Zhao Z."/>
            <person name="Zhou C."/>
            <person name="Zhu D."/>
            <person name="Zhu Y."/>
        </authorList>
    </citation>
    <scope>NUCLEOTIDE SEQUENCE [LARGE SCALE GENOMIC DNA]</scope>
    <source>
        <strain evidence="2 3">F0333</strain>
    </source>
</reference>
<dbReference type="STRING" id="888050.HMPREF9004_1630"/>
<evidence type="ECO:0000313" key="3">
    <source>
        <dbReference type="Proteomes" id="UP000013015"/>
    </source>
</evidence>
<dbReference type="HOGENOM" id="CLU_1754912_0_0_11"/>
<feature type="transmembrane region" description="Helical" evidence="1">
    <location>
        <begin position="20"/>
        <end position="38"/>
    </location>
</feature>
<dbReference type="EMBL" id="AQHZ01000024">
    <property type="protein sequence ID" value="ENO17720.1"/>
    <property type="molecule type" value="Genomic_DNA"/>
</dbReference>
<keyword evidence="1" id="KW-0812">Transmembrane</keyword>
<evidence type="ECO:0000313" key="2">
    <source>
        <dbReference type="EMBL" id="ENO17720.1"/>
    </source>
</evidence>
<dbReference type="PATRIC" id="fig|888050.3.peg.1566"/>
<dbReference type="OrthoDB" id="4794035at2"/>
<keyword evidence="3" id="KW-1185">Reference proteome</keyword>
<evidence type="ECO:0000256" key="1">
    <source>
        <dbReference type="SAM" id="Phobius"/>
    </source>
</evidence>
<dbReference type="Proteomes" id="UP000013015">
    <property type="component" value="Unassembled WGS sequence"/>
</dbReference>
<dbReference type="eggNOG" id="ENOG50347HB">
    <property type="taxonomic scope" value="Bacteria"/>
</dbReference>
<feature type="transmembrane region" description="Helical" evidence="1">
    <location>
        <begin position="44"/>
        <end position="64"/>
    </location>
</feature>
<protein>
    <submittedName>
        <fullName evidence="2">Uncharacterized protein</fullName>
    </submittedName>
</protein>
<keyword evidence="1" id="KW-1133">Transmembrane helix</keyword>
<organism evidence="2 3">
    <name type="scientific">Schaalia cardiffensis F0333</name>
    <dbReference type="NCBI Taxonomy" id="888050"/>
    <lineage>
        <taxon>Bacteria</taxon>
        <taxon>Bacillati</taxon>
        <taxon>Actinomycetota</taxon>
        <taxon>Actinomycetes</taxon>
        <taxon>Actinomycetales</taxon>
        <taxon>Actinomycetaceae</taxon>
        <taxon>Schaalia</taxon>
    </lineage>
</organism>
<feature type="transmembrane region" description="Helical" evidence="1">
    <location>
        <begin position="76"/>
        <end position="97"/>
    </location>
</feature>
<accession>N6W5G9</accession>
<keyword evidence="1" id="KW-0472">Membrane</keyword>
<proteinExistence type="predicted"/>
<name>N6W5G9_9ACTO</name>
<dbReference type="AlphaFoldDB" id="N6W5G9"/>
<gene>
    <name evidence="2" type="ORF">HMPREF9004_1630</name>
</gene>
<comment type="caution">
    <text evidence="2">The sequence shown here is derived from an EMBL/GenBank/DDBJ whole genome shotgun (WGS) entry which is preliminary data.</text>
</comment>
<sequence>MNTAPPEAKTTSARRALTPFALSMLAANIGLHIVIALTGNTVGLLTYFGVVLIALGYAVFILVYGKHLKRVRFGSLAAHTMTYASVSGGFLLHFFILAVTANPVLDGESAHFVTAPAWFGVAIAMPALWGVGLTLHALGAILSRGFEK</sequence>
<dbReference type="RefSeq" id="WP_005964251.1">
    <property type="nucleotide sequence ID" value="NZ_CP040505.1"/>
</dbReference>